<feature type="transmembrane region" description="Helical" evidence="7">
    <location>
        <begin position="49"/>
        <end position="72"/>
    </location>
</feature>
<evidence type="ECO:0000256" key="6">
    <source>
        <dbReference type="SAM" id="MobiDB-lite"/>
    </source>
</evidence>
<dbReference type="GO" id="GO:0022857">
    <property type="term" value="F:transmembrane transporter activity"/>
    <property type="evidence" value="ECO:0007669"/>
    <property type="project" value="InterPro"/>
</dbReference>
<reference evidence="9 10" key="1">
    <citation type="journal article" date="2016" name="Int. J. Syst. Evol. Microbiol.">
        <title>Nocardioides albidus sp. nov., an actinobacterium isolated from garden soil.</title>
        <authorList>
            <person name="Singh H."/>
            <person name="Du J."/>
            <person name="Trinh H."/>
            <person name="Won K."/>
            <person name="Yang J.E."/>
            <person name="Yin C."/>
            <person name="Kook M."/>
            <person name="Yi T.H."/>
        </authorList>
    </citation>
    <scope>NUCLEOTIDE SEQUENCE [LARGE SCALE GENOMIC DNA]</scope>
    <source>
        <strain evidence="9 10">CCTCC AB 2015297</strain>
    </source>
</reference>
<evidence type="ECO:0000313" key="10">
    <source>
        <dbReference type="Proteomes" id="UP000313231"/>
    </source>
</evidence>
<evidence type="ECO:0000256" key="2">
    <source>
        <dbReference type="ARBA" id="ARBA00022448"/>
    </source>
</evidence>
<evidence type="ECO:0000256" key="7">
    <source>
        <dbReference type="SAM" id="Phobius"/>
    </source>
</evidence>
<dbReference type="OrthoDB" id="7200137at2"/>
<evidence type="ECO:0000259" key="8">
    <source>
        <dbReference type="PROSITE" id="PS50850"/>
    </source>
</evidence>
<feature type="compositionally biased region" description="Gly residues" evidence="6">
    <location>
        <begin position="397"/>
        <end position="414"/>
    </location>
</feature>
<dbReference type="Pfam" id="PF07690">
    <property type="entry name" value="MFS_1"/>
    <property type="match status" value="1"/>
</dbReference>
<feature type="transmembrane region" description="Helical" evidence="7">
    <location>
        <begin position="18"/>
        <end position="37"/>
    </location>
</feature>
<gene>
    <name evidence="9" type="ORF">FHP29_14030</name>
</gene>
<feature type="domain" description="Major facilitator superfamily (MFS) profile" evidence="8">
    <location>
        <begin position="17"/>
        <end position="400"/>
    </location>
</feature>
<dbReference type="AlphaFoldDB" id="A0A5C4VSU4"/>
<feature type="transmembrane region" description="Helical" evidence="7">
    <location>
        <begin position="84"/>
        <end position="103"/>
    </location>
</feature>
<keyword evidence="4 7" id="KW-1133">Transmembrane helix</keyword>
<evidence type="ECO:0000256" key="1">
    <source>
        <dbReference type="ARBA" id="ARBA00004651"/>
    </source>
</evidence>
<feature type="transmembrane region" description="Helical" evidence="7">
    <location>
        <begin position="286"/>
        <end position="304"/>
    </location>
</feature>
<dbReference type="EMBL" id="VDMP01000025">
    <property type="protein sequence ID" value="TNM38379.1"/>
    <property type="molecule type" value="Genomic_DNA"/>
</dbReference>
<dbReference type="InterPro" id="IPR052983">
    <property type="entry name" value="MFS_Riboflavin_Transporter"/>
</dbReference>
<organism evidence="9 10">
    <name type="scientific">Nocardioides albidus</name>
    <dbReference type="NCBI Taxonomy" id="1517589"/>
    <lineage>
        <taxon>Bacteria</taxon>
        <taxon>Bacillati</taxon>
        <taxon>Actinomycetota</taxon>
        <taxon>Actinomycetes</taxon>
        <taxon>Propionibacteriales</taxon>
        <taxon>Nocardioidaceae</taxon>
        <taxon>Nocardioides</taxon>
    </lineage>
</organism>
<sequence>MQAERRSEPVAHREAQRVLVTLCVTVTIAYGVLYYAFTVLAPGIADDTGWSLTAVTASFSAGSVVGAVGGILVGRVLQEHGPRWIMTGGSVVGAGAVGVIATAPSLPVFFLGWLVAGAASAGVFYPPAFAALTQWFGTRRVRAITTLTLVAGFASTVFGPLTAELGEELGWRATYLVLGALLLVTTAPAHAVALRLPWHSAPAAHGAHDQTDRAVVRSRTFVLLAASGALTSLVMYASLVHLVPLLLDRGMSVHLAAWALGLGGAGQVAGRLLYPVLDRRLAPNPRAAAVIVVLAAMMLALAAVPGPVPLLIGLSIVAGAARGLFTLVGATVVSDHWGPERYAALNGTYNAPLGVAAALAPAFGAAVASWAGGYTSLFVVLGGLGLLAAALAVAAGGPGSGTGSGTGSRSGSGGRQERDEMGHPAVELADGSVEGRCRADRDRVGDRPVDL</sequence>
<dbReference type="InterPro" id="IPR011701">
    <property type="entry name" value="MFS"/>
</dbReference>
<dbReference type="PANTHER" id="PTHR43385:SF1">
    <property type="entry name" value="RIBOFLAVIN TRANSPORTER RIBJ"/>
    <property type="match status" value="1"/>
</dbReference>
<feature type="compositionally biased region" description="Basic and acidic residues" evidence="6">
    <location>
        <begin position="433"/>
        <end position="451"/>
    </location>
</feature>
<feature type="transmembrane region" description="Helical" evidence="7">
    <location>
        <begin position="109"/>
        <end position="132"/>
    </location>
</feature>
<dbReference type="CDD" id="cd17355">
    <property type="entry name" value="MFS_YcxA_like"/>
    <property type="match status" value="1"/>
</dbReference>
<dbReference type="PROSITE" id="PS50850">
    <property type="entry name" value="MFS"/>
    <property type="match status" value="1"/>
</dbReference>
<protein>
    <submittedName>
        <fullName evidence="9">MFS transporter</fullName>
    </submittedName>
</protein>
<feature type="transmembrane region" description="Helical" evidence="7">
    <location>
        <begin position="255"/>
        <end position="274"/>
    </location>
</feature>
<keyword evidence="10" id="KW-1185">Reference proteome</keyword>
<feature type="transmembrane region" description="Helical" evidence="7">
    <location>
        <begin position="221"/>
        <end position="243"/>
    </location>
</feature>
<comment type="subcellular location">
    <subcellularLocation>
        <location evidence="1">Cell membrane</location>
        <topology evidence="1">Multi-pass membrane protein</topology>
    </subcellularLocation>
</comment>
<dbReference type="Proteomes" id="UP000313231">
    <property type="component" value="Unassembled WGS sequence"/>
</dbReference>
<keyword evidence="2" id="KW-0813">Transport</keyword>
<evidence type="ECO:0000256" key="4">
    <source>
        <dbReference type="ARBA" id="ARBA00022989"/>
    </source>
</evidence>
<dbReference type="GO" id="GO:0005886">
    <property type="term" value="C:plasma membrane"/>
    <property type="evidence" value="ECO:0007669"/>
    <property type="project" value="UniProtKB-SubCell"/>
</dbReference>
<name>A0A5C4VSU4_9ACTN</name>
<evidence type="ECO:0000256" key="3">
    <source>
        <dbReference type="ARBA" id="ARBA00022692"/>
    </source>
</evidence>
<comment type="caution">
    <text evidence="9">The sequence shown here is derived from an EMBL/GenBank/DDBJ whole genome shotgun (WGS) entry which is preliminary data.</text>
</comment>
<keyword evidence="3 7" id="KW-0812">Transmembrane</keyword>
<dbReference type="PANTHER" id="PTHR43385">
    <property type="entry name" value="RIBOFLAVIN TRANSPORTER RIBJ"/>
    <property type="match status" value="1"/>
</dbReference>
<keyword evidence="5 7" id="KW-0472">Membrane</keyword>
<dbReference type="InterPro" id="IPR020846">
    <property type="entry name" value="MFS_dom"/>
</dbReference>
<evidence type="ECO:0000313" key="9">
    <source>
        <dbReference type="EMBL" id="TNM38379.1"/>
    </source>
</evidence>
<feature type="transmembrane region" description="Helical" evidence="7">
    <location>
        <begin position="377"/>
        <end position="395"/>
    </location>
</feature>
<feature type="transmembrane region" description="Helical" evidence="7">
    <location>
        <begin position="175"/>
        <end position="194"/>
    </location>
</feature>
<evidence type="ECO:0000256" key="5">
    <source>
        <dbReference type="ARBA" id="ARBA00023136"/>
    </source>
</evidence>
<feature type="transmembrane region" description="Helical" evidence="7">
    <location>
        <begin position="353"/>
        <end position="371"/>
    </location>
</feature>
<feature type="region of interest" description="Disordered" evidence="6">
    <location>
        <begin position="397"/>
        <end position="451"/>
    </location>
</feature>
<feature type="transmembrane region" description="Helical" evidence="7">
    <location>
        <begin position="144"/>
        <end position="163"/>
    </location>
</feature>
<proteinExistence type="predicted"/>
<dbReference type="SUPFAM" id="SSF103473">
    <property type="entry name" value="MFS general substrate transporter"/>
    <property type="match status" value="1"/>
</dbReference>
<dbReference type="Gene3D" id="1.20.1250.20">
    <property type="entry name" value="MFS general substrate transporter like domains"/>
    <property type="match status" value="1"/>
</dbReference>
<accession>A0A5C4VSU4</accession>
<dbReference type="InterPro" id="IPR036259">
    <property type="entry name" value="MFS_trans_sf"/>
</dbReference>
<feature type="transmembrane region" description="Helical" evidence="7">
    <location>
        <begin position="310"/>
        <end position="333"/>
    </location>
</feature>